<sequence length="147" mass="16818">MAQDVGESTGVDSEFEKLKQRVRTDLRDPLEEQWTEVLEQWPEASPSERQAVRQYVTELRDRVLNSLLAADTADELKRGLALGYAEMKCHWTMLNTRIQHQTAQNGRPDEPLIYRATCVSLIVQTLEPLLSREHVQNLASFLAEPLS</sequence>
<evidence type="ECO:0000313" key="3">
    <source>
        <dbReference type="EMBL" id="MCS4157308.1"/>
    </source>
</evidence>
<gene>
    <name evidence="1" type="ORF">GGP71_001491</name>
    <name evidence="2" type="ORF">GGP82_000241</name>
    <name evidence="3" type="ORF">GGP99_001267</name>
</gene>
<dbReference type="EMBL" id="JANTYZ010000001">
    <property type="protein sequence ID" value="MCS3863710.1"/>
    <property type="molecule type" value="Genomic_DNA"/>
</dbReference>
<evidence type="ECO:0000313" key="2">
    <source>
        <dbReference type="EMBL" id="MCS3863710.1"/>
    </source>
</evidence>
<dbReference type="AlphaFoldDB" id="A0A9X2QSW6"/>
<accession>A0A9X2QSW6</accession>
<dbReference type="RefSeq" id="WP_011404949.1">
    <property type="nucleotide sequence ID" value="NZ_CALTRV010000003.1"/>
</dbReference>
<dbReference type="Proteomes" id="UP001155110">
    <property type="component" value="Unassembled WGS sequence"/>
</dbReference>
<dbReference type="EMBL" id="JANTZM010000005">
    <property type="protein sequence ID" value="MCS4157308.1"/>
    <property type="molecule type" value="Genomic_DNA"/>
</dbReference>
<dbReference type="OMA" id="KSWATIM"/>
<dbReference type="Proteomes" id="UP001155034">
    <property type="component" value="Unassembled WGS sequence"/>
</dbReference>
<reference evidence="2" key="1">
    <citation type="submission" date="2022-08" db="EMBL/GenBank/DDBJ databases">
        <title>Genomic Encyclopedia of Type Strains, Phase V (KMG-V): Genome sequencing to study the core and pangenomes of soil and plant-associated prokaryotes.</title>
        <authorList>
            <person name="Whitman W."/>
        </authorList>
    </citation>
    <scope>NUCLEOTIDE SEQUENCE</scope>
    <source>
        <strain evidence="1">0</strain>
        <strain evidence="2">SP2016B</strain>
        <strain evidence="3">SP3002</strain>
    </source>
</reference>
<name>A0A9X2QSW6_9BACT</name>
<evidence type="ECO:0000313" key="1">
    <source>
        <dbReference type="EMBL" id="MCS3677568.1"/>
    </source>
</evidence>
<dbReference type="Proteomes" id="UP001155027">
    <property type="component" value="Unassembled WGS sequence"/>
</dbReference>
<organism evidence="2 4">
    <name type="scientific">Salinibacter ruber</name>
    <dbReference type="NCBI Taxonomy" id="146919"/>
    <lineage>
        <taxon>Bacteria</taxon>
        <taxon>Pseudomonadati</taxon>
        <taxon>Rhodothermota</taxon>
        <taxon>Rhodothermia</taxon>
        <taxon>Rhodothermales</taxon>
        <taxon>Salinibacteraceae</taxon>
        <taxon>Salinibacter</taxon>
    </lineage>
</organism>
<evidence type="ECO:0000313" key="4">
    <source>
        <dbReference type="Proteomes" id="UP001155034"/>
    </source>
</evidence>
<dbReference type="EMBL" id="JANUAU010000004">
    <property type="protein sequence ID" value="MCS3677568.1"/>
    <property type="molecule type" value="Genomic_DNA"/>
</dbReference>
<comment type="caution">
    <text evidence="2">The sequence shown here is derived from an EMBL/GenBank/DDBJ whole genome shotgun (WGS) entry which is preliminary data.</text>
</comment>
<protein>
    <submittedName>
        <fullName evidence="2">Uncharacterized protein</fullName>
    </submittedName>
</protein>
<proteinExistence type="predicted"/>